<dbReference type="EMBL" id="VSSQ01137874">
    <property type="protein sequence ID" value="MPN61362.1"/>
    <property type="molecule type" value="Genomic_DNA"/>
</dbReference>
<dbReference type="InterPro" id="IPR018389">
    <property type="entry name" value="DctP_fam"/>
</dbReference>
<keyword evidence="3" id="KW-0732">Signal</keyword>
<proteinExistence type="inferred from homology"/>
<evidence type="ECO:0008006" key="5">
    <source>
        <dbReference type="Google" id="ProtNLM"/>
    </source>
</evidence>
<dbReference type="AlphaFoldDB" id="A0A645JDV2"/>
<evidence type="ECO:0000313" key="4">
    <source>
        <dbReference type="EMBL" id="MPN61362.1"/>
    </source>
</evidence>
<sequence>MDAQENPWPSYVGAKLCEVQKYMTLTNHIPFVSTYVMNNGKYNSLSDAQKQALNQFIYSTQKYIVEGTAADDARLQKLCEDNYGLTVNAVPADVMAKFPEATQAVIDLMKQNVDPAFVDSYVAAAKAAK</sequence>
<comment type="similarity">
    <text evidence="1">Belongs to the bacterial solute-binding protein 7 family.</text>
</comment>
<dbReference type="Gene3D" id="3.40.190.170">
    <property type="entry name" value="Bacterial extracellular solute-binding protein, family 7"/>
    <property type="match status" value="1"/>
</dbReference>
<evidence type="ECO:0000256" key="2">
    <source>
        <dbReference type="ARBA" id="ARBA00022448"/>
    </source>
</evidence>
<evidence type="ECO:0000256" key="1">
    <source>
        <dbReference type="ARBA" id="ARBA00009023"/>
    </source>
</evidence>
<dbReference type="InterPro" id="IPR038404">
    <property type="entry name" value="TRAP_DctP_sf"/>
</dbReference>
<reference evidence="4" key="1">
    <citation type="submission" date="2019-08" db="EMBL/GenBank/DDBJ databases">
        <authorList>
            <person name="Kucharzyk K."/>
            <person name="Murdoch R.W."/>
            <person name="Higgins S."/>
            <person name="Loffler F."/>
        </authorList>
    </citation>
    <scope>NUCLEOTIDE SEQUENCE</scope>
</reference>
<gene>
    <name evidence="4" type="ORF">SDC9_209098</name>
</gene>
<keyword evidence="2" id="KW-0813">Transport</keyword>
<protein>
    <recommendedName>
        <fullName evidence="5">Solute-binding protein</fullName>
    </recommendedName>
</protein>
<dbReference type="Pfam" id="PF03480">
    <property type="entry name" value="DctP"/>
    <property type="match status" value="1"/>
</dbReference>
<organism evidence="4">
    <name type="scientific">bioreactor metagenome</name>
    <dbReference type="NCBI Taxonomy" id="1076179"/>
    <lineage>
        <taxon>unclassified sequences</taxon>
        <taxon>metagenomes</taxon>
        <taxon>ecological metagenomes</taxon>
    </lineage>
</organism>
<evidence type="ECO:0000256" key="3">
    <source>
        <dbReference type="ARBA" id="ARBA00022729"/>
    </source>
</evidence>
<dbReference type="PANTHER" id="PTHR33376">
    <property type="match status" value="1"/>
</dbReference>
<comment type="caution">
    <text evidence="4">The sequence shown here is derived from an EMBL/GenBank/DDBJ whole genome shotgun (WGS) entry which is preliminary data.</text>
</comment>
<name>A0A645JDV2_9ZZZZ</name>
<dbReference type="PANTHER" id="PTHR33376:SF7">
    <property type="entry name" value="C4-DICARBOXYLATE-BINDING PROTEIN DCTB"/>
    <property type="match status" value="1"/>
</dbReference>
<accession>A0A645JDV2</accession>
<dbReference type="GO" id="GO:0055085">
    <property type="term" value="P:transmembrane transport"/>
    <property type="evidence" value="ECO:0007669"/>
    <property type="project" value="InterPro"/>
</dbReference>